<dbReference type="InterPro" id="IPR039206">
    <property type="entry name" value="MORF/ORRM1/DAG-like"/>
</dbReference>
<dbReference type="InterPro" id="IPR054059">
    <property type="entry name" value="MORF/ORRM1/DAG-like_MORF"/>
</dbReference>
<dbReference type="Pfam" id="PF21864">
    <property type="entry name" value="MORF_dom"/>
    <property type="match status" value="2"/>
</dbReference>
<dbReference type="PANTHER" id="PTHR31346:SF4">
    <property type="entry name" value="MULTIPLE ORGANELLAR RNA EDITING FACTOR 8, CHLOROPLASTIC_MITOCHONDRIAL"/>
    <property type="match status" value="1"/>
</dbReference>
<feature type="domain" description="MORF/ORRM1/DAG-like MORF" evidence="4">
    <location>
        <begin position="253"/>
        <end position="344"/>
    </location>
</feature>
<evidence type="ECO:0000256" key="2">
    <source>
        <dbReference type="SAM" id="Coils"/>
    </source>
</evidence>
<keyword evidence="6" id="KW-1185">Reference proteome</keyword>
<feature type="compositionally biased region" description="Basic and acidic residues" evidence="3">
    <location>
        <begin position="395"/>
        <end position="406"/>
    </location>
</feature>
<feature type="region of interest" description="Disordered" evidence="3">
    <location>
        <begin position="394"/>
        <end position="446"/>
    </location>
</feature>
<dbReference type="GO" id="GO:0005739">
    <property type="term" value="C:mitochondrion"/>
    <property type="evidence" value="ECO:0007669"/>
    <property type="project" value="TreeGrafter"/>
</dbReference>
<dbReference type="GO" id="GO:0016554">
    <property type="term" value="P:cytidine to uridine editing"/>
    <property type="evidence" value="ECO:0007669"/>
    <property type="project" value="InterPro"/>
</dbReference>
<accession>A0A5A7P8N3</accession>
<feature type="region of interest" description="Disordered" evidence="3">
    <location>
        <begin position="37"/>
        <end position="58"/>
    </location>
</feature>
<keyword evidence="2" id="KW-0175">Coiled coil</keyword>
<dbReference type="AlphaFoldDB" id="A0A5A7P8N3"/>
<reference evidence="6" key="1">
    <citation type="journal article" date="2019" name="Curr. Biol.">
        <title>Genome Sequence of Striga asiatica Provides Insight into the Evolution of Plant Parasitism.</title>
        <authorList>
            <person name="Yoshida S."/>
            <person name="Kim S."/>
            <person name="Wafula E.K."/>
            <person name="Tanskanen J."/>
            <person name="Kim Y.M."/>
            <person name="Honaas L."/>
            <person name="Yang Z."/>
            <person name="Spallek T."/>
            <person name="Conn C.E."/>
            <person name="Ichihashi Y."/>
            <person name="Cheong K."/>
            <person name="Cui S."/>
            <person name="Der J.P."/>
            <person name="Gundlach H."/>
            <person name="Jiao Y."/>
            <person name="Hori C."/>
            <person name="Ishida J.K."/>
            <person name="Kasahara H."/>
            <person name="Kiba T."/>
            <person name="Kim M.S."/>
            <person name="Koo N."/>
            <person name="Laohavisit A."/>
            <person name="Lee Y.H."/>
            <person name="Lumba S."/>
            <person name="McCourt P."/>
            <person name="Mortimer J.C."/>
            <person name="Mutuku J.M."/>
            <person name="Nomura T."/>
            <person name="Sasaki-Sekimoto Y."/>
            <person name="Seto Y."/>
            <person name="Wang Y."/>
            <person name="Wakatake T."/>
            <person name="Sakakibara H."/>
            <person name="Demura T."/>
            <person name="Yamaguchi S."/>
            <person name="Yoneyama K."/>
            <person name="Manabe R.I."/>
            <person name="Nelson D.C."/>
            <person name="Schulman A.H."/>
            <person name="Timko M.P."/>
            <person name="dePamphilis C.W."/>
            <person name="Choi D."/>
            <person name="Shirasu K."/>
        </authorList>
    </citation>
    <scope>NUCLEOTIDE SEQUENCE [LARGE SCALE GENOMIC DNA]</scope>
    <source>
        <strain evidence="6">cv. UVA1</strain>
    </source>
</reference>
<dbReference type="GO" id="GO:0080156">
    <property type="term" value="P:mitochondrial mRNA modification"/>
    <property type="evidence" value="ECO:0007669"/>
    <property type="project" value="TreeGrafter"/>
</dbReference>
<dbReference type="EMBL" id="BKCP01003336">
    <property type="protein sequence ID" value="GER29175.1"/>
    <property type="molecule type" value="Genomic_DNA"/>
</dbReference>
<feature type="non-terminal residue" evidence="5">
    <location>
        <position position="1"/>
    </location>
</feature>
<feature type="non-terminal residue" evidence="5">
    <location>
        <position position="612"/>
    </location>
</feature>
<feature type="domain" description="MORF/ORRM1/DAG-like MORF" evidence="4">
    <location>
        <begin position="65"/>
        <end position="127"/>
    </location>
</feature>
<keyword evidence="1" id="KW-0809">Transit peptide</keyword>
<name>A0A5A7P8N3_STRAF</name>
<feature type="compositionally biased region" description="Basic and acidic residues" evidence="3">
    <location>
        <begin position="433"/>
        <end position="446"/>
    </location>
</feature>
<gene>
    <name evidence="5" type="ORF">STAS_05009</name>
</gene>
<sequence length="612" mass="68313">VLSRPAFVLRLRPLIASASAFHRLTLAISTRGFATRQRTSSLNDQNPNGSNRPPNKTSILEGCDFKHWLVVMEPPDENAMRDKIIDSYIKTLAMIFGSEEEARMKIYSVSTKCYFAFGARVGSAFSQNKRSRSPYYFLGLSISSAKMASRYLARRALLSTTRPPFSIVSHSYTTAAVASSSSGVPSRPAAFVLRLRPLVASASASASYFRRHTPAISTRGFVTQQGTSSLNDQNPNCSNLPPKETNCPDGCDFEHWLVVMEPPDANATREEIINWYIETLAMVLGSKEEARMKIYSVSTRCYFAFGALVPEEISYKIKELPRVRWVLPDSYLDEKNKDYGGEPFINGQAVPYDPKYHAEWMRNNSRANKRNMRNDEKKKTPQIISKTLPAVKTKKVVDDNNKDKQAVVDAQVADDKNKKAASLNKKRPHTSTSKKDTPLDYESRGNKKIRVDEDNKVVLPPRSIATAAKGSTIVSYLANVLPHADTCRWGSDRKKRANDVARGLGQELARRKKESDLLSQHNRQLTTNNLELNKKVAALNGQNELLVARNKELEQKLVEQSARHNDNLKVAAQNACETILQADISQATPSLAAIELRQWLPQPLALSTAAII</sequence>
<dbReference type="PANTHER" id="PTHR31346">
    <property type="entry name" value="MULTIPLE ORGANELLAR RNA EDITING FACTOR 2, CHLOROPLASTIC-RELATED-RELATED"/>
    <property type="match status" value="1"/>
</dbReference>
<dbReference type="OrthoDB" id="1913091at2759"/>
<evidence type="ECO:0000259" key="4">
    <source>
        <dbReference type="Pfam" id="PF21864"/>
    </source>
</evidence>
<evidence type="ECO:0000256" key="1">
    <source>
        <dbReference type="ARBA" id="ARBA00022946"/>
    </source>
</evidence>
<evidence type="ECO:0000313" key="5">
    <source>
        <dbReference type="EMBL" id="GER29175.1"/>
    </source>
</evidence>
<evidence type="ECO:0000256" key="3">
    <source>
        <dbReference type="SAM" id="MobiDB-lite"/>
    </source>
</evidence>
<evidence type="ECO:0000313" key="6">
    <source>
        <dbReference type="Proteomes" id="UP000325081"/>
    </source>
</evidence>
<proteinExistence type="predicted"/>
<protein>
    <submittedName>
        <fullName evidence="5">Plastid developmental protein DAG</fullName>
    </submittedName>
</protein>
<feature type="coiled-coil region" evidence="2">
    <location>
        <begin position="522"/>
        <end position="563"/>
    </location>
</feature>
<organism evidence="5 6">
    <name type="scientific">Striga asiatica</name>
    <name type="common">Asiatic witchweed</name>
    <name type="synonym">Buchnera asiatica</name>
    <dbReference type="NCBI Taxonomy" id="4170"/>
    <lineage>
        <taxon>Eukaryota</taxon>
        <taxon>Viridiplantae</taxon>
        <taxon>Streptophyta</taxon>
        <taxon>Embryophyta</taxon>
        <taxon>Tracheophyta</taxon>
        <taxon>Spermatophyta</taxon>
        <taxon>Magnoliopsida</taxon>
        <taxon>eudicotyledons</taxon>
        <taxon>Gunneridae</taxon>
        <taxon>Pentapetalae</taxon>
        <taxon>asterids</taxon>
        <taxon>lamiids</taxon>
        <taxon>Lamiales</taxon>
        <taxon>Orobanchaceae</taxon>
        <taxon>Buchnereae</taxon>
        <taxon>Striga</taxon>
    </lineage>
</organism>
<comment type="caution">
    <text evidence="5">The sequence shown here is derived from an EMBL/GenBank/DDBJ whole genome shotgun (WGS) entry which is preliminary data.</text>
</comment>
<dbReference type="Proteomes" id="UP000325081">
    <property type="component" value="Unassembled WGS sequence"/>
</dbReference>